<reference evidence="3 4" key="1">
    <citation type="submission" date="2016-04" db="EMBL/GenBank/DDBJ databases">
        <title>Genome sequence of Methanobrevibacter filiformis DSM 11501.</title>
        <authorList>
            <person name="Poehlein A."/>
            <person name="Seedorf H."/>
            <person name="Daniel R."/>
        </authorList>
    </citation>
    <scope>NUCLEOTIDE SEQUENCE [LARGE SCALE GENOMIC DNA]</scope>
    <source>
        <strain evidence="3 4">DSM 11501</strain>
    </source>
</reference>
<dbReference type="AlphaFoldDB" id="A0A166BLI8"/>
<dbReference type="PATRIC" id="fig|55758.3.peg.1199"/>
<evidence type="ECO:0000313" key="4">
    <source>
        <dbReference type="Proteomes" id="UP000077066"/>
    </source>
</evidence>
<gene>
    <name evidence="3" type="ORF">MBFIL_10500</name>
</gene>
<evidence type="ECO:0000259" key="2">
    <source>
        <dbReference type="Pfam" id="PF25274"/>
    </source>
</evidence>
<dbReference type="Proteomes" id="UP000077066">
    <property type="component" value="Unassembled WGS sequence"/>
</dbReference>
<dbReference type="Pfam" id="PF09894">
    <property type="entry name" value="MJ0548_N"/>
    <property type="match status" value="1"/>
</dbReference>
<dbReference type="STRING" id="55758.MBFIL_10500"/>
<dbReference type="InterPro" id="IPR057262">
    <property type="entry name" value="MJ0548_N"/>
</dbReference>
<dbReference type="Pfam" id="PF25274">
    <property type="entry name" value="MJ0548_C"/>
    <property type="match status" value="1"/>
</dbReference>
<comment type="caution">
    <text evidence="3">The sequence shown here is derived from an EMBL/GenBank/DDBJ whole genome shotgun (WGS) entry which is preliminary data.</text>
</comment>
<evidence type="ECO:0000259" key="1">
    <source>
        <dbReference type="Pfam" id="PF09894"/>
    </source>
</evidence>
<dbReference type="OrthoDB" id="106876at2157"/>
<keyword evidence="4" id="KW-1185">Reference proteome</keyword>
<dbReference type="InterPro" id="IPR057377">
    <property type="entry name" value="MJ0548_C"/>
</dbReference>
<feature type="domain" description="Connectase MJ0548-like C-terminal" evidence="2">
    <location>
        <begin position="202"/>
        <end position="305"/>
    </location>
</feature>
<sequence length="307" mass="34771">MSLIIAYVGKKGCVIASDKRKIAYFGDKENIDKLEKELYNGNIKGDDDLYDTASKLDVSLKISEDGIKLRSFDKINVGEVSSKSTTETNRKRIYGTTNGYQIVELSGSKIVHTEKGNNALIIFGNKRTKTLANDLISKKWKSNFSLKYMGDIFLRILEEISAKTPSIGKAYDLNIINHKFTKEEANEYLDYFIEKDIQVLGKFRNQLKSELLEQSEAIQMATKIINQGFVGKIANIENNMLEVQLNKNVQGFDHNWKLLVKPGEKAFMFAPENIDVKIGDKIVIQNETLCVEQNNVQLSCNIILCHL</sequence>
<evidence type="ECO:0000313" key="3">
    <source>
        <dbReference type="EMBL" id="KZX13528.1"/>
    </source>
</evidence>
<dbReference type="PIRSF" id="PIRSF019262">
    <property type="entry name" value="UCP019262"/>
    <property type="match status" value="1"/>
</dbReference>
<evidence type="ECO:0008006" key="5">
    <source>
        <dbReference type="Google" id="ProtNLM"/>
    </source>
</evidence>
<dbReference type="RefSeq" id="WP_066972212.1">
    <property type="nucleotide sequence ID" value="NZ_LWMT01000203.1"/>
</dbReference>
<accession>A0A166BLI8</accession>
<name>A0A166BLI8_9EURY</name>
<dbReference type="EMBL" id="LWMT01000203">
    <property type="protein sequence ID" value="KZX13528.1"/>
    <property type="molecule type" value="Genomic_DNA"/>
</dbReference>
<organism evidence="3 4">
    <name type="scientific">Methanobrevibacter filiformis</name>
    <dbReference type="NCBI Taxonomy" id="55758"/>
    <lineage>
        <taxon>Archaea</taxon>
        <taxon>Methanobacteriati</taxon>
        <taxon>Methanobacteriota</taxon>
        <taxon>Methanomada group</taxon>
        <taxon>Methanobacteria</taxon>
        <taxon>Methanobacteriales</taxon>
        <taxon>Methanobacteriaceae</taxon>
        <taxon>Methanobrevibacter</taxon>
    </lineage>
</organism>
<feature type="domain" description="Connectase MJ0548-like N-terminal" evidence="1">
    <location>
        <begin position="1"/>
        <end position="197"/>
    </location>
</feature>
<dbReference type="InterPro" id="IPR016754">
    <property type="entry name" value="MJ0548-like"/>
</dbReference>
<protein>
    <recommendedName>
        <fullName evidence="5">DUF2121 domain-containing protein</fullName>
    </recommendedName>
</protein>
<proteinExistence type="predicted"/>